<dbReference type="Proteomes" id="UP000295058">
    <property type="component" value="Unassembled WGS sequence"/>
</dbReference>
<dbReference type="InterPro" id="IPR055371">
    <property type="entry name" value="SpaA_PFL_dom_4"/>
</dbReference>
<keyword evidence="6" id="KW-1185">Reference proteome</keyword>
<evidence type="ECO:0000256" key="1">
    <source>
        <dbReference type="SAM" id="SignalP"/>
    </source>
</evidence>
<evidence type="ECO:0000313" key="3">
    <source>
        <dbReference type="EMBL" id="OYD22728.1"/>
    </source>
</evidence>
<organism evidence="3 5">
    <name type="scientific">Oceanimonas baumannii</name>
    <dbReference type="NCBI Taxonomy" id="129578"/>
    <lineage>
        <taxon>Bacteria</taxon>
        <taxon>Pseudomonadati</taxon>
        <taxon>Pseudomonadota</taxon>
        <taxon>Gammaproteobacteria</taxon>
        <taxon>Aeromonadales</taxon>
        <taxon>Aeromonadaceae</taxon>
        <taxon>Oceanimonas</taxon>
    </lineage>
</organism>
<evidence type="ECO:0000259" key="2">
    <source>
        <dbReference type="Pfam" id="PF24514"/>
    </source>
</evidence>
<dbReference type="OrthoDB" id="5807613at2"/>
<dbReference type="EMBL" id="SODO01000010">
    <property type="protein sequence ID" value="TDW57693.1"/>
    <property type="molecule type" value="Genomic_DNA"/>
</dbReference>
<gene>
    <name evidence="3" type="ORF">B6S09_14765</name>
    <name evidence="4" type="ORF">LY04_02558</name>
</gene>
<feature type="domain" description="SpaA-like prealbumin fold" evidence="2">
    <location>
        <begin position="810"/>
        <end position="919"/>
    </location>
</feature>
<sequence>MHRFITKTKTTPWWLSLFLLIAAAWPAQAVDDPEGLQFTLSGCRQEAGDIIPSGDPLIAPICEDGAYTTGNLGKLWAELDLVPHRLILTKQKNDPNQIYRVVVSGDNELSSGLIGWDNITVPVINTDKSSASCQIMDVGPVSYASGAVGGVEQIVYRYIDIKHDSATTCVLDYAQRLSITSAGFSGSSLQSQLLKQDLSSIGQRTLSLPVADILPQEISKEMTASQDIENDWNVMKSIEPVVFDFGDTCDPETPLSQDVTVKVEWTKTPTPGGVHVQTVVTATNPSSRDVLIRVTDTIFDGNTELDMVDTSIMPAADDDGFILLPANSMVPVLVHEFDAPSHVTDLNDKAVAEYKDPIFNDVTIPTEDDTATASAEIEPGNTFNDTATITDTETISDTNSALSFSVDPVTVGAFDGYTPGDKATKVVWNSGVLSNSGEVYFDKTVYIDGPAIVTDGILKDKAVLTSGEGENQIVRKAFAKTKITSGAIVELTIKKSLSDDILQGGESATFNFEVKSGDDVIKSASIELNGSSSGSTSISGLAPGSYNVLELATTGFTTATNPQPVSINLPDCEGEVSFVNDPIEPKAKVKKVTFPAGNESGWEFTLWKNGEKIEGPLATGGNGELNFTAMLGEGNYEVKEALKDNWQLTGVTDPRNDNGDKICSFTVDLPDDYNGVNNSGYFTCTFENTKDARVLIRKVVQGDAWLDPDGTFDFSGDLGNFAISTTAFDTPVNSPSGYVYVTPGIEPYLVSEADPSLSNFSFKEVTCVEDGLLNSGQSGTLLRTAEIVVEPGEKVVCTFVNTKEAAPGEIIIRKITKGGTGQFAYDFTLGGFNLMTETENVPVSRVFPGVAAGLYKVEELFPFNSADGFDLVDLQCDDPNEVDGNTTDWNGVNWDGNTPSANISVDDGETVTCTFVNRKRGRIIVDKIANPSDTGQSFVFKSSYDTEDFFLKHGEKNDSGWLVPGNYKVSEIVPDGWDLTQTRCVSNGENGTDSLVNGVQNPVPIELDAGEVVRCTFTNVQRGMVDVVKTLSGNPLDDGDSFTFEIRLGDGTGQAIAAATAAGPLGAGEAVDFACTAEGPYCMTVDGMAKFPVYNGALVQYAFCETNMDPGWQNVQVDEFGTPLDPQNWFVPGGGDPELDNSVECIAFTLEPGQTTRFYIDDVPPPGGDARTIGYWKNWTSCDGRGNQDPVMDMNLPITLYQGFSIGDSVLGEAPDGQCAIAVDLLDKRHVGILDEVRDSDKRANDAAYSLAAQYTAYLLNQNAGAYYCAKADSAAGEAAYLLMDIDFNGQGSYLPSGRKGSDLNLSRKHYKELQDLARKLAGILDSYNNNECQ</sequence>
<protein>
    <recommendedName>
        <fullName evidence="2">SpaA-like prealbumin fold domain-containing protein</fullName>
    </recommendedName>
</protein>
<feature type="chain" id="PRO_5012489221" description="SpaA-like prealbumin fold domain-containing protein" evidence="1">
    <location>
        <begin position="30"/>
        <end position="1334"/>
    </location>
</feature>
<dbReference type="RefSeq" id="WP_094279264.1">
    <property type="nucleotide sequence ID" value="NZ_NQJF01000013.1"/>
</dbReference>
<feature type="signal peptide" evidence="1">
    <location>
        <begin position="1"/>
        <end position="29"/>
    </location>
</feature>
<proteinExistence type="predicted"/>
<accession>A0A235CDN2</accession>
<dbReference type="Proteomes" id="UP000243640">
    <property type="component" value="Unassembled WGS sequence"/>
</dbReference>
<evidence type="ECO:0000313" key="6">
    <source>
        <dbReference type="Proteomes" id="UP000295058"/>
    </source>
</evidence>
<comment type="caution">
    <text evidence="3">The sequence shown here is derived from an EMBL/GenBank/DDBJ whole genome shotgun (WGS) entry which is preliminary data.</text>
</comment>
<evidence type="ECO:0000313" key="5">
    <source>
        <dbReference type="Proteomes" id="UP000243640"/>
    </source>
</evidence>
<name>A0A235CDN2_9GAMM</name>
<feature type="domain" description="SpaA-like prealbumin fold" evidence="2">
    <location>
        <begin position="695"/>
        <end position="803"/>
    </location>
</feature>
<dbReference type="EMBL" id="NQJF01000013">
    <property type="protein sequence ID" value="OYD22728.1"/>
    <property type="molecule type" value="Genomic_DNA"/>
</dbReference>
<keyword evidence="1" id="KW-0732">Signal</keyword>
<reference evidence="3 5" key="1">
    <citation type="submission" date="2017-08" db="EMBL/GenBank/DDBJ databases">
        <title>Draft Genome Sequence of the Marine Bacterium Oceanimonas baumannii ATCC 700832.</title>
        <authorList>
            <person name="Mcclelland W.D."/>
            <person name="Brennan M.A."/>
            <person name="Trachtenberg A.M."/>
            <person name="Maclea K.S."/>
        </authorList>
    </citation>
    <scope>NUCLEOTIDE SEQUENCE [LARGE SCALE GENOMIC DNA]</scope>
    <source>
        <strain evidence="3 5">ATCC 700832</strain>
    </source>
</reference>
<evidence type="ECO:0000313" key="4">
    <source>
        <dbReference type="EMBL" id="TDW57693.1"/>
    </source>
</evidence>
<feature type="domain" description="SpaA-like prealbumin fold" evidence="2">
    <location>
        <begin position="925"/>
        <end position="1020"/>
    </location>
</feature>
<dbReference type="Pfam" id="PF24514">
    <property type="entry name" value="SpaA_4"/>
    <property type="match status" value="3"/>
</dbReference>
<reference evidence="4 6" key="2">
    <citation type="submission" date="2019-03" db="EMBL/GenBank/DDBJ databases">
        <title>Genomic Encyclopedia of Archaeal and Bacterial Type Strains, Phase II (KMG-II): from individual species to whole genera.</title>
        <authorList>
            <person name="Goeker M."/>
        </authorList>
    </citation>
    <scope>NUCLEOTIDE SEQUENCE [LARGE SCALE GENOMIC DNA]</scope>
    <source>
        <strain evidence="4 6">DSM 15594</strain>
    </source>
</reference>